<keyword evidence="5 9" id="KW-0630">Potassium</keyword>
<evidence type="ECO:0000256" key="2">
    <source>
        <dbReference type="ARBA" id="ARBA00022475"/>
    </source>
</evidence>
<evidence type="ECO:0000313" key="10">
    <source>
        <dbReference type="EMBL" id="MFC3181149.1"/>
    </source>
</evidence>
<feature type="transmembrane region" description="Helical" evidence="9">
    <location>
        <begin position="130"/>
        <end position="149"/>
    </location>
</feature>
<comment type="function">
    <text evidence="9">Part of the high-affinity ATP-driven potassium transport (or Kdp) system, which catalyzes the hydrolysis of ATP coupled with the electrogenic transport of potassium into the cytoplasm. This subunit binds the extracellular potassium ions and delivers the ions to the membrane domain of KdpB through an intramembrane tunnel.</text>
</comment>
<sequence>MTFVSYALYFATLTALGLGLAVWMRAVFEARIPALAAIDRVVLRSAGVDPDRQMGWTAYAMAVLVFNLAGFVLLYALLRLQGYLPLNPDGIGAMSPDLAFNTAISFVTNTNWQAYSGEAQLSYLSQMAGLTVQNFVSAASGMAVGVAVIRGFTGAKDSGLGNFWADMTRATLWILLPLSIVLALFLAQQGVPQTLLGAVHTTGVEGAQQIIPRGPAAAQIAIKQLGTNGGGFFGVNSAHPFENPTVASDLAQCLSILLIPVAFCFLFGAMARDRRQGWAIFATMGILLLAGLAVVHFYEAAGNPSLGLGANMEGKEARFGAMLSSLWAASTTAASNGSVNAMHDSFMPLSGMVLMVFMQIGEVIFGGVGSGLYGMLLYCIIAVFLAGLMVGRTPEYLGRKIEAREVTLAVVAFLSMPVGILVVGALAVTMPSAVAAIQDPGPHGFSEVLYAYSSATGNNGSAFGGFGAALPWHTTAIGLVMILGRYAMIVPLLAIAGSLSRKTRAEATAGTFPTHGPLFVTLLILTVLILGALTFFPVLALGPIAEETARAVGQSF</sequence>
<keyword evidence="8 9" id="KW-0472">Membrane</keyword>
<comment type="caution">
    <text evidence="9">Lacks conserved residue(s) required for the propagation of feature annotation.</text>
</comment>
<feature type="transmembrane region" description="Helical" evidence="9">
    <location>
        <begin position="278"/>
        <end position="298"/>
    </location>
</feature>
<keyword evidence="11" id="KW-1185">Reference proteome</keyword>
<comment type="subunit">
    <text evidence="9">The system is composed of three essential subunits: KdpA, KdpB and KdpC.</text>
</comment>
<dbReference type="EMBL" id="JBHRTO010000001">
    <property type="protein sequence ID" value="MFC3181149.1"/>
    <property type="molecule type" value="Genomic_DNA"/>
</dbReference>
<evidence type="ECO:0000256" key="7">
    <source>
        <dbReference type="ARBA" id="ARBA00023065"/>
    </source>
</evidence>
<dbReference type="PANTHER" id="PTHR30607:SF2">
    <property type="entry name" value="POTASSIUM-TRANSPORTING ATPASE POTASSIUM-BINDING SUBUNIT"/>
    <property type="match status" value="1"/>
</dbReference>
<dbReference type="PANTHER" id="PTHR30607">
    <property type="entry name" value="POTASSIUM-TRANSPORTING ATPASE A CHAIN"/>
    <property type="match status" value="1"/>
</dbReference>
<feature type="transmembrane region" description="Helical" evidence="9">
    <location>
        <begin position="406"/>
        <end position="428"/>
    </location>
</feature>
<gene>
    <name evidence="9 10" type="primary">kdpA</name>
    <name evidence="10" type="ORF">ACFOGH_09135</name>
</gene>
<accession>A0ABV7J2G1</accession>
<protein>
    <recommendedName>
        <fullName evidence="9">Potassium-transporting ATPase potassium-binding subunit</fullName>
    </recommendedName>
    <alternativeName>
        <fullName evidence="9">ATP phosphohydrolase [potassium-transporting] A chain</fullName>
    </alternativeName>
    <alternativeName>
        <fullName evidence="9">Potassium-binding and translocating subunit A</fullName>
    </alternativeName>
    <alternativeName>
        <fullName evidence="9">Potassium-translocating ATPase A chain</fullName>
    </alternativeName>
</protein>
<dbReference type="NCBIfam" id="TIGR00680">
    <property type="entry name" value="kdpA"/>
    <property type="match status" value="1"/>
</dbReference>
<keyword evidence="3 9" id="KW-0633">Potassium transport</keyword>
<proteinExistence type="inferred from homology"/>
<dbReference type="RefSeq" id="WP_380072758.1">
    <property type="nucleotide sequence ID" value="NZ_JBHRTO010000001.1"/>
</dbReference>
<keyword evidence="4 9" id="KW-0812">Transmembrane</keyword>
<comment type="caution">
    <text evidence="10">The sequence shown here is derived from an EMBL/GenBank/DDBJ whole genome shotgun (WGS) entry which is preliminary data.</text>
</comment>
<keyword evidence="7 9" id="KW-0406">Ion transport</keyword>
<comment type="similarity">
    <text evidence="9">Belongs to the KdpA family.</text>
</comment>
<comment type="subcellular location">
    <subcellularLocation>
        <location evidence="9">Cell membrane</location>
        <topology evidence="9">Multi-pass membrane protein</topology>
    </subcellularLocation>
</comment>
<evidence type="ECO:0000256" key="3">
    <source>
        <dbReference type="ARBA" id="ARBA00022538"/>
    </source>
</evidence>
<evidence type="ECO:0000256" key="6">
    <source>
        <dbReference type="ARBA" id="ARBA00022989"/>
    </source>
</evidence>
<feature type="transmembrane region" description="Helical" evidence="9">
    <location>
        <begin position="249"/>
        <end position="271"/>
    </location>
</feature>
<feature type="transmembrane region" description="Helical" evidence="9">
    <location>
        <begin position="6"/>
        <end position="28"/>
    </location>
</feature>
<dbReference type="HAMAP" id="MF_00275">
    <property type="entry name" value="KdpA"/>
    <property type="match status" value="1"/>
</dbReference>
<feature type="transmembrane region" description="Helical" evidence="9">
    <location>
        <begin position="518"/>
        <end position="540"/>
    </location>
</feature>
<keyword evidence="1 9" id="KW-0813">Transport</keyword>
<evidence type="ECO:0000256" key="8">
    <source>
        <dbReference type="ARBA" id="ARBA00023136"/>
    </source>
</evidence>
<evidence type="ECO:0000313" key="11">
    <source>
        <dbReference type="Proteomes" id="UP001595547"/>
    </source>
</evidence>
<evidence type="ECO:0000256" key="9">
    <source>
        <dbReference type="HAMAP-Rule" id="MF_00275"/>
    </source>
</evidence>
<dbReference type="Pfam" id="PF03814">
    <property type="entry name" value="KdpA"/>
    <property type="match status" value="1"/>
</dbReference>
<keyword evidence="6 9" id="KW-1133">Transmembrane helix</keyword>
<feature type="transmembrane region" description="Helical" evidence="9">
    <location>
        <begin position="476"/>
        <end position="497"/>
    </location>
</feature>
<evidence type="ECO:0000256" key="5">
    <source>
        <dbReference type="ARBA" id="ARBA00022958"/>
    </source>
</evidence>
<organism evidence="10 11">
    <name type="scientific">Cypionkella sinensis</name>
    <dbReference type="NCBI Taxonomy" id="1756043"/>
    <lineage>
        <taxon>Bacteria</taxon>
        <taxon>Pseudomonadati</taxon>
        <taxon>Pseudomonadota</taxon>
        <taxon>Alphaproteobacteria</taxon>
        <taxon>Rhodobacterales</taxon>
        <taxon>Paracoccaceae</taxon>
        <taxon>Cypionkella</taxon>
    </lineage>
</organism>
<keyword evidence="2 9" id="KW-1003">Cell membrane</keyword>
<evidence type="ECO:0000256" key="4">
    <source>
        <dbReference type="ARBA" id="ARBA00022692"/>
    </source>
</evidence>
<dbReference type="Proteomes" id="UP001595547">
    <property type="component" value="Unassembled WGS sequence"/>
</dbReference>
<name>A0ABV7J2G1_9RHOB</name>
<reference evidence="11" key="1">
    <citation type="journal article" date="2019" name="Int. J. Syst. Evol. Microbiol.">
        <title>The Global Catalogue of Microorganisms (GCM) 10K type strain sequencing project: providing services to taxonomists for standard genome sequencing and annotation.</title>
        <authorList>
            <consortium name="The Broad Institute Genomics Platform"/>
            <consortium name="The Broad Institute Genome Sequencing Center for Infectious Disease"/>
            <person name="Wu L."/>
            <person name="Ma J."/>
        </authorList>
    </citation>
    <scope>NUCLEOTIDE SEQUENCE [LARGE SCALE GENOMIC DNA]</scope>
    <source>
        <strain evidence="11">KCTC 52039</strain>
    </source>
</reference>
<dbReference type="PIRSF" id="PIRSF001294">
    <property type="entry name" value="K_ATPaseA"/>
    <property type="match status" value="1"/>
</dbReference>
<feature type="transmembrane region" description="Helical" evidence="9">
    <location>
        <begin position="58"/>
        <end position="78"/>
    </location>
</feature>
<feature type="transmembrane region" description="Helical" evidence="9">
    <location>
        <begin position="170"/>
        <end position="187"/>
    </location>
</feature>
<dbReference type="InterPro" id="IPR004623">
    <property type="entry name" value="KdpA"/>
</dbReference>
<evidence type="ECO:0000256" key="1">
    <source>
        <dbReference type="ARBA" id="ARBA00022448"/>
    </source>
</evidence>